<sequence length="142" mass="16535">MILNKSNLIFSFCLLASFICAIHNPKIPRFSKEGEKYFVHLFFDNDRLKFKKIEISRGCGCGLGGGHKTFEVPFTILPHRLGNEFKIDISSLDKNFTPGYTVELRNKSWRVFRSKEFVYNEIVDSFLTRGDNYRLTHEDTTN</sequence>
<accession>R0KW47</accession>
<dbReference type="EMBL" id="KB908936">
    <property type="protein sequence ID" value="EOB14407.1"/>
    <property type="molecule type" value="Genomic_DNA"/>
</dbReference>
<proteinExistence type="predicted"/>
<dbReference type="VEuPathDB" id="MicrosporidiaDB:NBO_28g0046"/>
<evidence type="ECO:0000313" key="3">
    <source>
        <dbReference type="Proteomes" id="UP000016927"/>
    </source>
</evidence>
<protein>
    <recommendedName>
        <fullName evidence="4">DUF1573 domain-containing protein</fullName>
    </recommendedName>
</protein>
<feature type="signal peptide" evidence="1">
    <location>
        <begin position="1"/>
        <end position="21"/>
    </location>
</feature>
<dbReference type="HOGENOM" id="CLU_1816342_0_0_1"/>
<evidence type="ECO:0000256" key="1">
    <source>
        <dbReference type="SAM" id="SignalP"/>
    </source>
</evidence>
<keyword evidence="1" id="KW-0732">Signal</keyword>
<reference evidence="2 3" key="1">
    <citation type="journal article" date="2013" name="BMC Genomics">
        <title>Comparative genomics of parasitic silkworm microsporidia reveal an association between genome expansion and host adaptation.</title>
        <authorList>
            <person name="Pan G."/>
            <person name="Xu J."/>
            <person name="Li T."/>
            <person name="Xia Q."/>
            <person name="Liu S.L."/>
            <person name="Zhang G."/>
            <person name="Li S."/>
            <person name="Li C."/>
            <person name="Liu H."/>
            <person name="Yang L."/>
            <person name="Liu T."/>
            <person name="Zhang X."/>
            <person name="Wu Z."/>
            <person name="Fan W."/>
            <person name="Dang X."/>
            <person name="Xiang H."/>
            <person name="Tao M."/>
            <person name="Li Y."/>
            <person name="Hu J."/>
            <person name="Li Z."/>
            <person name="Lin L."/>
            <person name="Luo J."/>
            <person name="Geng L."/>
            <person name="Wang L."/>
            <person name="Long M."/>
            <person name="Wan Y."/>
            <person name="He N."/>
            <person name="Zhang Z."/>
            <person name="Lu C."/>
            <person name="Keeling P.J."/>
            <person name="Wang J."/>
            <person name="Xiang Z."/>
            <person name="Zhou Z."/>
        </authorList>
    </citation>
    <scope>NUCLEOTIDE SEQUENCE [LARGE SCALE GENOMIC DNA]</scope>
    <source>
        <strain evidence="3">CQ1 / CVCC 102059</strain>
    </source>
</reference>
<keyword evidence="3" id="KW-1185">Reference proteome</keyword>
<evidence type="ECO:0008006" key="4">
    <source>
        <dbReference type="Google" id="ProtNLM"/>
    </source>
</evidence>
<feature type="chain" id="PRO_5004343505" description="DUF1573 domain-containing protein" evidence="1">
    <location>
        <begin position="22"/>
        <end position="142"/>
    </location>
</feature>
<dbReference type="AlphaFoldDB" id="R0KW47"/>
<name>R0KW47_NOSB1</name>
<dbReference type="Proteomes" id="UP000016927">
    <property type="component" value="Unassembled WGS sequence"/>
</dbReference>
<gene>
    <name evidence="2" type="ORF">NBO_28g0046</name>
</gene>
<evidence type="ECO:0000313" key="2">
    <source>
        <dbReference type="EMBL" id="EOB14407.1"/>
    </source>
</evidence>
<organism evidence="2 3">
    <name type="scientific">Nosema bombycis (strain CQ1 / CVCC 102059)</name>
    <name type="common">Microsporidian parasite</name>
    <name type="synonym">Pebrine of silkworm</name>
    <dbReference type="NCBI Taxonomy" id="578461"/>
    <lineage>
        <taxon>Eukaryota</taxon>
        <taxon>Fungi</taxon>
        <taxon>Fungi incertae sedis</taxon>
        <taxon>Microsporidia</taxon>
        <taxon>Nosematidae</taxon>
        <taxon>Nosema</taxon>
    </lineage>
</organism>